<comment type="subunit">
    <text evidence="3">UreD, UreF and UreG form a complex that acts as a GTP-hydrolysis-dependent molecular chaperone, activating the urease apoprotein by helping to assemble the nickel containing metallocenter of UreC. The UreE protein probably delivers the nickel.</text>
</comment>
<comment type="function">
    <text evidence="3">Required for maturation of urease via the functional incorporation of the urease nickel metallocenter.</text>
</comment>
<dbReference type="AlphaFoldDB" id="A0A075NXJ4"/>
<evidence type="ECO:0000256" key="3">
    <source>
        <dbReference type="HAMAP-Rule" id="MF_01385"/>
    </source>
</evidence>
<proteinExistence type="inferred from homology"/>
<keyword evidence="7" id="KW-1185">Reference proteome</keyword>
<evidence type="ECO:0000256" key="2">
    <source>
        <dbReference type="ARBA" id="ARBA00023186"/>
    </source>
</evidence>
<keyword evidence="3" id="KW-0963">Cytoplasm</keyword>
<name>A0A075NXJ4_9ALTE</name>
<evidence type="ECO:0000313" key="8">
    <source>
        <dbReference type="Proteomes" id="UP000263517"/>
    </source>
</evidence>
<dbReference type="eggNOG" id="COG0830">
    <property type="taxonomic scope" value="Bacteria"/>
</dbReference>
<dbReference type="InterPro" id="IPR038277">
    <property type="entry name" value="UreF_sf"/>
</dbReference>
<reference evidence="8 9" key="2">
    <citation type="journal article" date="2018" name="Nat. Biotechnol.">
        <title>A standardized bacterial taxonomy based on genome phylogeny substantially revises the tree of life.</title>
        <authorList>
            <person name="Parks D.H."/>
            <person name="Chuvochina M."/>
            <person name="Waite D.W."/>
            <person name="Rinke C."/>
            <person name="Skarshewski A."/>
            <person name="Chaumeil P.A."/>
            <person name="Hugenholtz P."/>
        </authorList>
    </citation>
    <scope>NUCLEOTIDE SEQUENCE [LARGE SCALE GENOMIC DNA]</scope>
    <source>
        <strain evidence="6">UBA11621</strain>
        <strain evidence="5">UBA11978</strain>
    </source>
</reference>
<dbReference type="Proteomes" id="UP000263517">
    <property type="component" value="Unassembled WGS sequence"/>
</dbReference>
<dbReference type="PIRSF" id="PIRSF009467">
    <property type="entry name" value="Ureas_acces_UreF"/>
    <property type="match status" value="1"/>
</dbReference>
<comment type="similarity">
    <text evidence="3">Belongs to the UreF family.</text>
</comment>
<dbReference type="EMBL" id="DNAN01000395">
    <property type="protein sequence ID" value="HAW76265.1"/>
    <property type="molecule type" value="Genomic_DNA"/>
</dbReference>
<keyword evidence="1 3" id="KW-0996">Nickel insertion</keyword>
<dbReference type="GO" id="GO:0016151">
    <property type="term" value="F:nickel cation binding"/>
    <property type="evidence" value="ECO:0007669"/>
    <property type="project" value="UniProtKB-UniRule"/>
</dbReference>
<dbReference type="EMBL" id="DONK01000157">
    <property type="protein sequence ID" value="HBU51725.1"/>
    <property type="molecule type" value="Genomic_DNA"/>
</dbReference>
<dbReference type="EMBL" id="CP008849">
    <property type="protein sequence ID" value="AIF97355.1"/>
    <property type="molecule type" value="Genomic_DNA"/>
</dbReference>
<evidence type="ECO:0000313" key="7">
    <source>
        <dbReference type="Proteomes" id="UP000056090"/>
    </source>
</evidence>
<dbReference type="PANTHER" id="PTHR33620:SF1">
    <property type="entry name" value="UREASE ACCESSORY PROTEIN F"/>
    <property type="match status" value="1"/>
</dbReference>
<evidence type="ECO:0000256" key="1">
    <source>
        <dbReference type="ARBA" id="ARBA00022988"/>
    </source>
</evidence>
<dbReference type="PANTHER" id="PTHR33620">
    <property type="entry name" value="UREASE ACCESSORY PROTEIN F"/>
    <property type="match status" value="1"/>
</dbReference>
<comment type="subcellular location">
    <subcellularLocation>
        <location evidence="3">Cytoplasm</location>
    </subcellularLocation>
</comment>
<dbReference type="Proteomes" id="UP000264779">
    <property type="component" value="Unassembled WGS sequence"/>
</dbReference>
<evidence type="ECO:0000313" key="6">
    <source>
        <dbReference type="EMBL" id="HBU51725.1"/>
    </source>
</evidence>
<dbReference type="Proteomes" id="UP000056090">
    <property type="component" value="Chromosome"/>
</dbReference>
<evidence type="ECO:0000313" key="4">
    <source>
        <dbReference type="EMBL" id="AIF97355.1"/>
    </source>
</evidence>
<dbReference type="GO" id="GO:0005737">
    <property type="term" value="C:cytoplasm"/>
    <property type="evidence" value="ECO:0007669"/>
    <property type="project" value="UniProtKB-SubCell"/>
</dbReference>
<organism evidence="4 7">
    <name type="scientific">Alteromonas australica</name>
    <dbReference type="NCBI Taxonomy" id="589873"/>
    <lineage>
        <taxon>Bacteria</taxon>
        <taxon>Pseudomonadati</taxon>
        <taxon>Pseudomonadota</taxon>
        <taxon>Gammaproteobacteria</taxon>
        <taxon>Alteromonadales</taxon>
        <taxon>Alteromonadaceae</taxon>
        <taxon>Alteromonas/Salinimonas group</taxon>
        <taxon>Alteromonas</taxon>
    </lineage>
</organism>
<sequence length="230" mass="25446">MTDLSMLQCARLLQLCSANLPVGGFSFSQGLEQAVERGWVTTSDALENWVAVLLEGSVANADVPLLMQQFRAIDAHDQTLFLDTDDWIAATRESEEILLAEQAMGKALRRLLRNLVNKEDSLAAHWVNQLNAHCFISQFALASHVFGLSLDACLSGYVWTLIDNQVAAGTKLIPLGQTDGQNLLFRLTTKITPCIESAKHVQQDQIGQSMPSLAMASAWHEQQYSRLFRS</sequence>
<dbReference type="HAMAP" id="MF_01385">
    <property type="entry name" value="UreF"/>
    <property type="match status" value="1"/>
</dbReference>
<dbReference type="Pfam" id="PF01730">
    <property type="entry name" value="UreF"/>
    <property type="match status" value="1"/>
</dbReference>
<dbReference type="InterPro" id="IPR002639">
    <property type="entry name" value="UreF"/>
</dbReference>
<evidence type="ECO:0000313" key="5">
    <source>
        <dbReference type="EMBL" id="HAW76265.1"/>
    </source>
</evidence>
<dbReference type="KEGG" id="aal:EP13_00845"/>
<gene>
    <name evidence="3" type="primary">ureF</name>
    <name evidence="5" type="ORF">DCW74_11085</name>
    <name evidence="6" type="ORF">DEB45_10730</name>
    <name evidence="4" type="ORF">EP13_00845</name>
</gene>
<accession>A0A075NXJ4</accession>
<reference evidence="4 7" key="1">
    <citation type="submission" date="2014-06" db="EMBL/GenBank/DDBJ databases">
        <title>Genomes of Alteromonas australica, a world apart.</title>
        <authorList>
            <person name="Gonzaga A."/>
            <person name="Lopez-Perez M."/>
            <person name="Rodriguez-Valera F."/>
        </authorList>
    </citation>
    <scope>NUCLEOTIDE SEQUENCE [LARGE SCALE GENOMIC DNA]</scope>
    <source>
        <strain evidence="4 7">H 17</strain>
    </source>
</reference>
<dbReference type="Gene3D" id="1.10.4190.10">
    <property type="entry name" value="Urease accessory protein UreF"/>
    <property type="match status" value="1"/>
</dbReference>
<dbReference type="RefSeq" id="WP_044055528.1">
    <property type="nucleotide sequence ID" value="NZ_DCBZ01000011.1"/>
</dbReference>
<keyword evidence="2 3" id="KW-0143">Chaperone</keyword>
<dbReference type="STRING" id="589873.EP12_00830"/>
<protein>
    <recommendedName>
        <fullName evidence="3">Urease accessory protein UreF</fullName>
    </recommendedName>
</protein>
<evidence type="ECO:0000313" key="9">
    <source>
        <dbReference type="Proteomes" id="UP000264779"/>
    </source>
</evidence>